<keyword evidence="1" id="KW-0732">Signal</keyword>
<dbReference type="InterPro" id="IPR012347">
    <property type="entry name" value="Ferritin-like"/>
</dbReference>
<keyword evidence="4" id="KW-1185">Reference proteome</keyword>
<dbReference type="EMBL" id="VCLB01000008">
    <property type="protein sequence ID" value="TNB46923.1"/>
    <property type="molecule type" value="Genomic_DNA"/>
</dbReference>
<dbReference type="CDD" id="cd01048">
    <property type="entry name" value="Ferritin_like_AB2"/>
    <property type="match status" value="1"/>
</dbReference>
<dbReference type="InterPro" id="IPR009078">
    <property type="entry name" value="Ferritin-like_SF"/>
</dbReference>
<dbReference type="Pfam" id="PF09968">
    <property type="entry name" value="DUF2202"/>
    <property type="match status" value="1"/>
</dbReference>
<evidence type="ECO:0000313" key="3">
    <source>
        <dbReference type="EMBL" id="TNB46923.1"/>
    </source>
</evidence>
<evidence type="ECO:0000256" key="1">
    <source>
        <dbReference type="SAM" id="SignalP"/>
    </source>
</evidence>
<sequence length="165" mass="17014">MRIPTTILAGVALAAGMGGVSAAMAAPVLPDDVQAALTRALEDEYHAEAFYTAVIDAYGPVRPFVNIVAAEQQHASAVVALMEAYGMAVPENAMLGSAEIAAAVPGSLAGACQIGVDAELENRSLYDGQLIPVSSAYPDIVTVMQALRDASENNHLPAFSRCAGR</sequence>
<comment type="caution">
    <text evidence="3">The sequence shown here is derived from an EMBL/GenBank/DDBJ whole genome shotgun (WGS) entry which is preliminary data.</text>
</comment>
<feature type="domain" description="DUF2202" evidence="2">
    <location>
        <begin position="42"/>
        <end position="161"/>
    </location>
</feature>
<dbReference type="Gene3D" id="1.20.1260.10">
    <property type="match status" value="1"/>
</dbReference>
<dbReference type="InterPro" id="IPR019243">
    <property type="entry name" value="DUF2202"/>
</dbReference>
<proteinExistence type="predicted"/>
<dbReference type="Proteomes" id="UP000307874">
    <property type="component" value="Unassembled WGS sequence"/>
</dbReference>
<reference evidence="3 4" key="2">
    <citation type="submission" date="2019-06" db="EMBL/GenBank/DDBJ databases">
        <title>Martelella lutilitoris sp. nov., isolated from a tidal mudflat.</title>
        <authorList>
            <person name="Kim Y.-J."/>
        </authorList>
    </citation>
    <scope>NUCLEOTIDE SEQUENCE [LARGE SCALE GENOMIC DNA]</scope>
    <source>
        <strain evidence="3 4">GH2-6</strain>
    </source>
</reference>
<gene>
    <name evidence="3" type="ORF">FF124_15340</name>
</gene>
<feature type="signal peptide" evidence="1">
    <location>
        <begin position="1"/>
        <end position="25"/>
    </location>
</feature>
<dbReference type="SUPFAM" id="SSF47240">
    <property type="entry name" value="Ferritin-like"/>
    <property type="match status" value="1"/>
</dbReference>
<dbReference type="AlphaFoldDB" id="A0A5C4JN85"/>
<reference evidence="3 4" key="1">
    <citation type="submission" date="2019-05" db="EMBL/GenBank/DDBJ databases">
        <authorList>
            <person name="Lee S.D."/>
        </authorList>
    </citation>
    <scope>NUCLEOTIDE SEQUENCE [LARGE SCALE GENOMIC DNA]</scope>
    <source>
        <strain evidence="3 4">GH2-6</strain>
    </source>
</reference>
<accession>A0A5C4JN85</accession>
<evidence type="ECO:0000259" key="2">
    <source>
        <dbReference type="Pfam" id="PF09968"/>
    </source>
</evidence>
<protein>
    <submittedName>
        <fullName evidence="3">DUF2202 domain-containing protein</fullName>
    </submittedName>
</protein>
<dbReference type="RefSeq" id="WP_138749361.1">
    <property type="nucleotide sequence ID" value="NZ_VCLB01000008.1"/>
</dbReference>
<feature type="chain" id="PRO_5022903361" evidence="1">
    <location>
        <begin position="26"/>
        <end position="165"/>
    </location>
</feature>
<organism evidence="3 4">
    <name type="scientific">Martelella lutilitoris</name>
    <dbReference type="NCBI Taxonomy" id="2583532"/>
    <lineage>
        <taxon>Bacteria</taxon>
        <taxon>Pseudomonadati</taxon>
        <taxon>Pseudomonadota</taxon>
        <taxon>Alphaproteobacteria</taxon>
        <taxon>Hyphomicrobiales</taxon>
        <taxon>Aurantimonadaceae</taxon>
        <taxon>Martelella</taxon>
    </lineage>
</organism>
<dbReference type="OrthoDB" id="573482at2"/>
<name>A0A5C4JN85_9HYPH</name>
<evidence type="ECO:0000313" key="4">
    <source>
        <dbReference type="Proteomes" id="UP000307874"/>
    </source>
</evidence>